<proteinExistence type="predicted"/>
<comment type="caution">
    <text evidence="1">The sequence shown here is derived from an EMBL/GenBank/DDBJ whole genome shotgun (WGS) entry which is preliminary data.</text>
</comment>
<dbReference type="EMBL" id="AFFY01000029">
    <property type="protein sequence ID" value="EHG99908.1"/>
    <property type="molecule type" value="Genomic_DNA"/>
</dbReference>
<reference evidence="1 2" key="1">
    <citation type="submission" date="2011-03" db="EMBL/GenBank/DDBJ databases">
        <authorList>
            <person name="Weinstock G."/>
            <person name="Sodergren E."/>
            <person name="Clifton S."/>
            <person name="Fulton L."/>
            <person name="Fulton B."/>
            <person name="Courtney L."/>
            <person name="Fronick C."/>
            <person name="Harrison M."/>
            <person name="Strong C."/>
            <person name="Farmer C."/>
            <person name="Delahaunty K."/>
            <person name="Markovic C."/>
            <person name="Hall O."/>
            <person name="Minx P."/>
            <person name="Tomlinson C."/>
            <person name="Mitreva M."/>
            <person name="Hou S."/>
            <person name="Chen J."/>
            <person name="Wollam A."/>
            <person name="Pepin K.H."/>
            <person name="Johnson M."/>
            <person name="Bhonagiri V."/>
            <person name="Zhang X."/>
            <person name="Suruliraj S."/>
            <person name="Warren W."/>
            <person name="Chinwalla A."/>
            <person name="Mardis E.R."/>
            <person name="Wilson R.K."/>
        </authorList>
    </citation>
    <scope>NUCLEOTIDE SEQUENCE [LARGE SCALE GENOMIC DNA]</scope>
    <source>
        <strain evidence="1 2">YIT 11840</strain>
    </source>
</reference>
<name>G5SS77_9BACT</name>
<dbReference type="eggNOG" id="ENOG50315XI">
    <property type="taxonomic scope" value="Bacteria"/>
</dbReference>
<dbReference type="PROSITE" id="PS51257">
    <property type="entry name" value="PROKAR_LIPOPROTEIN"/>
    <property type="match status" value="1"/>
</dbReference>
<dbReference type="Proteomes" id="UP000003598">
    <property type="component" value="Unassembled WGS sequence"/>
</dbReference>
<evidence type="ECO:0000313" key="1">
    <source>
        <dbReference type="EMBL" id="EHG99908.1"/>
    </source>
</evidence>
<evidence type="ECO:0008006" key="3">
    <source>
        <dbReference type="Google" id="ProtNLM"/>
    </source>
</evidence>
<dbReference type="RefSeq" id="WP_008620598.1">
    <property type="nucleotide sequence ID" value="NZ_JH376602.1"/>
</dbReference>
<sequence>MMKNMTIQIRWMMGMLVLLLAGCDKESDDMVLPVGRREIVVSGVGTGFVQKRDAIGQNETGPKFGEFYFLKTMVLNNQPLGKPRWGCYKVTDGVTGELTAKDKASAFYWEEDETVKYTFHALSNPPAANYADDKYPVENPVAGVHIDTLSDGTAQGRVMFGDYSKGLEYFVGHTVSDKVRPGDFKLSMAFKRQVSKLVFCKFIHKNKNGETQEPVESCKIIFPNLPKQATFNMAEFHQFDNTVATSTRDFHYVTFHYDTDEDNLGIEFEWRQRYTDEPNQRLYHALYVPPFKFWEGEDGRPESQLGFFIVMYDNKSYTGNIYGINLDNNGKPTGKDATQVQAGEMCRFDEIILQDGPVAGGGDGSIIIPWSTKEEEDMPQHRYSGVYSADDAMRLYEALKNGTDVPQQFYEDRDGEKVIRLFANVDWSQLTGELWISEEYILAGQGYNITLGEGGSLTCRQEGKLYINKELYVDGVKQEQG</sequence>
<organism evidence="1 2">
    <name type="scientific">Paraprevotella clara YIT 11840</name>
    <dbReference type="NCBI Taxonomy" id="762968"/>
    <lineage>
        <taxon>Bacteria</taxon>
        <taxon>Pseudomonadati</taxon>
        <taxon>Bacteroidota</taxon>
        <taxon>Bacteroidia</taxon>
        <taxon>Bacteroidales</taxon>
        <taxon>Prevotellaceae</taxon>
        <taxon>Paraprevotella</taxon>
    </lineage>
</organism>
<protein>
    <recommendedName>
        <fullName evidence="3">Lipoprotein</fullName>
    </recommendedName>
</protein>
<dbReference type="CDD" id="cd13120">
    <property type="entry name" value="BF2867_like_N"/>
    <property type="match status" value="1"/>
</dbReference>
<dbReference type="GeneID" id="93557662"/>
<gene>
    <name evidence="1" type="ORF">HMPREF9441_02227</name>
</gene>
<dbReference type="STRING" id="762968.HMPREF9441_02227"/>
<dbReference type="PATRIC" id="fig|762968.3.peg.1986"/>
<dbReference type="OrthoDB" id="1028626at2"/>
<accession>G5SS77</accession>
<keyword evidence="2" id="KW-1185">Reference proteome</keyword>
<dbReference type="HOGENOM" id="CLU_563638_0_0_10"/>
<evidence type="ECO:0000313" key="2">
    <source>
        <dbReference type="Proteomes" id="UP000003598"/>
    </source>
</evidence>
<dbReference type="AlphaFoldDB" id="G5SS77"/>